<dbReference type="InterPro" id="IPR004843">
    <property type="entry name" value="Calcineurin-like_PHP"/>
</dbReference>
<feature type="chain" id="PRO_5038624982" evidence="2">
    <location>
        <begin position="26"/>
        <end position="774"/>
    </location>
</feature>
<reference evidence="4" key="1">
    <citation type="submission" date="2020-10" db="EMBL/GenBank/DDBJ databases">
        <authorList>
            <person name="Gilroy R."/>
        </authorList>
    </citation>
    <scope>NUCLEOTIDE SEQUENCE</scope>
    <source>
        <strain evidence="4">CHK188-20938</strain>
    </source>
</reference>
<dbReference type="GO" id="GO:0016787">
    <property type="term" value="F:hydrolase activity"/>
    <property type="evidence" value="ECO:0007669"/>
    <property type="project" value="InterPro"/>
</dbReference>
<dbReference type="Pfam" id="PF00149">
    <property type="entry name" value="Metallophos"/>
    <property type="match status" value="1"/>
</dbReference>
<proteinExistence type="predicted"/>
<feature type="domain" description="SLH" evidence="3">
    <location>
        <begin position="656"/>
        <end position="719"/>
    </location>
</feature>
<evidence type="ECO:0000259" key="3">
    <source>
        <dbReference type="PROSITE" id="PS51272"/>
    </source>
</evidence>
<evidence type="ECO:0000256" key="2">
    <source>
        <dbReference type="SAM" id="SignalP"/>
    </source>
</evidence>
<dbReference type="EMBL" id="DVOO01000015">
    <property type="protein sequence ID" value="HIV25239.1"/>
    <property type="molecule type" value="Genomic_DNA"/>
</dbReference>
<evidence type="ECO:0000313" key="4">
    <source>
        <dbReference type="EMBL" id="HIV25239.1"/>
    </source>
</evidence>
<feature type="signal peptide" evidence="2">
    <location>
        <begin position="1"/>
        <end position="25"/>
    </location>
</feature>
<dbReference type="InterPro" id="IPR029052">
    <property type="entry name" value="Metallo-depent_PP-like"/>
</dbReference>
<dbReference type="PANTHER" id="PTHR45867">
    <property type="entry name" value="PURPLE ACID PHOSPHATASE"/>
    <property type="match status" value="1"/>
</dbReference>
<dbReference type="PANTHER" id="PTHR45867:SF3">
    <property type="entry name" value="ACID PHOSPHATASE TYPE 7"/>
    <property type="match status" value="1"/>
</dbReference>
<feature type="domain" description="SLH" evidence="3">
    <location>
        <begin position="720"/>
        <end position="774"/>
    </location>
</feature>
<feature type="domain" description="SLH" evidence="3">
    <location>
        <begin position="596"/>
        <end position="655"/>
    </location>
</feature>
<comment type="caution">
    <text evidence="4">The sequence shown here is derived from an EMBL/GenBank/DDBJ whole genome shotgun (WGS) entry which is preliminary data.</text>
</comment>
<sequence length="774" mass="84429">MKAKKVIALLCVAAMMSGTSVTVLAQDAQPAQTAAEAAAENSTEEAPAAEGAYDSRLDAGKIILTPGEDETALNFAWYSEQSGTPAVKIGTKADLSDARVFEGTATAIDKTTDNDAGEGIDYTASNKVTTGTGFVAENTTYYYSYTWNNGENAEWSDVYEYTSQGFDSFQTILVGDPQMGASGSEGQGTVDDANIASDLAGWQKTLDMASEIAPDASFILSAGDQIDYSSADADYIRELEFAAFSTPEQLRSLPLATTIGNHESKGDDYQYHYNNPNVDPELGDTNSGADYYFSYGDVLFISLNSNNRNAAEHSEVIERAIESHKDAAWKVVMFHHDIYGSGQPHSDVDGANLRTIFAPLMDQYDIDVCLTGHDHSYARTYQIIDGKAIDYGNEEAVNPDGTLYIAAGSASGSKFYELNAVQQYYIAERNNTPTPTFSTIDFTDNSFTIKTYDNTGAKYAGDFTITKTEDQASLLSLVNESEDIHASDYTTDSYRTYEDAVDAAKDYLETDKDAVPSELVDNYDEENQGDNPDDPLNYYGYAQGDYAAEDSTRLREGYADFLDKTMDNSQGVKTSEEYQQIYNNLVDAKAGLTEAQELPYVDVSEDGYYYEAAKRLYEDGIMTGMDDTHFGPSVSLSRAHFVTILYRMAGSPEVTSEVTFPDVEEGQFYTDAVAWAVEAGVVTGYDEGNFGPADEITREQIATMLYRYSGNAGIAAQTTVLDFPDAMEISPFAREAMIWAVSNNIMSGRENGTLAPTDNASRADAAVMVDRYLG</sequence>
<dbReference type="Pfam" id="PF00395">
    <property type="entry name" value="SLH"/>
    <property type="match status" value="3"/>
</dbReference>
<dbReference type="SUPFAM" id="SSF56300">
    <property type="entry name" value="Metallo-dependent phosphatases"/>
    <property type="match status" value="1"/>
</dbReference>
<evidence type="ECO:0000313" key="5">
    <source>
        <dbReference type="Proteomes" id="UP000824169"/>
    </source>
</evidence>
<keyword evidence="2" id="KW-0732">Signal</keyword>
<protein>
    <submittedName>
        <fullName evidence="4">S-layer homology domain-containing protein</fullName>
    </submittedName>
</protein>
<dbReference type="Proteomes" id="UP000824169">
    <property type="component" value="Unassembled WGS sequence"/>
</dbReference>
<accession>A0A9D1T9X4</accession>
<organism evidence="4 5">
    <name type="scientific">Candidatus Scatomonas pullistercoris</name>
    <dbReference type="NCBI Taxonomy" id="2840920"/>
    <lineage>
        <taxon>Bacteria</taxon>
        <taxon>Bacillati</taxon>
        <taxon>Bacillota</taxon>
        <taxon>Clostridia</taxon>
        <taxon>Lachnospirales</taxon>
        <taxon>Lachnospiraceae</taxon>
        <taxon>Lachnospiraceae incertae sedis</taxon>
        <taxon>Candidatus Scatomonas</taxon>
    </lineage>
</organism>
<name>A0A9D1T9X4_9FIRM</name>
<keyword evidence="1" id="KW-0677">Repeat</keyword>
<dbReference type="Gene3D" id="3.60.21.10">
    <property type="match status" value="1"/>
</dbReference>
<evidence type="ECO:0000256" key="1">
    <source>
        <dbReference type="ARBA" id="ARBA00022737"/>
    </source>
</evidence>
<dbReference type="InterPro" id="IPR001119">
    <property type="entry name" value="SLH_dom"/>
</dbReference>
<reference evidence="4" key="2">
    <citation type="journal article" date="2021" name="PeerJ">
        <title>Extensive microbial diversity within the chicken gut microbiome revealed by metagenomics and culture.</title>
        <authorList>
            <person name="Gilroy R."/>
            <person name="Ravi A."/>
            <person name="Getino M."/>
            <person name="Pursley I."/>
            <person name="Horton D.L."/>
            <person name="Alikhan N.F."/>
            <person name="Baker D."/>
            <person name="Gharbi K."/>
            <person name="Hall N."/>
            <person name="Watson M."/>
            <person name="Adriaenssens E.M."/>
            <person name="Foster-Nyarko E."/>
            <person name="Jarju S."/>
            <person name="Secka A."/>
            <person name="Antonio M."/>
            <person name="Oren A."/>
            <person name="Chaudhuri R.R."/>
            <person name="La Ragione R."/>
            <person name="Hildebrand F."/>
            <person name="Pallen M.J."/>
        </authorList>
    </citation>
    <scope>NUCLEOTIDE SEQUENCE</scope>
    <source>
        <strain evidence="4">CHK188-20938</strain>
    </source>
</reference>
<gene>
    <name evidence="4" type="ORF">IAB71_05535</name>
</gene>
<dbReference type="PROSITE" id="PS51272">
    <property type="entry name" value="SLH"/>
    <property type="match status" value="3"/>
</dbReference>
<dbReference type="AlphaFoldDB" id="A0A9D1T9X4"/>